<dbReference type="SUPFAM" id="SSF51182">
    <property type="entry name" value="RmlC-like cupins"/>
    <property type="match status" value="1"/>
</dbReference>
<dbReference type="Proteomes" id="UP000295729">
    <property type="component" value="Unassembled WGS sequence"/>
</dbReference>
<evidence type="ECO:0000256" key="1">
    <source>
        <dbReference type="ARBA" id="ARBA00023015"/>
    </source>
</evidence>
<keyword evidence="1" id="KW-0805">Transcription regulation</keyword>
<dbReference type="CDD" id="cd06976">
    <property type="entry name" value="cupin_MtlR-like_N"/>
    <property type="match status" value="1"/>
</dbReference>
<sequence>MRYAGATAAETLTRLLSGKIEVGINMATTTITKRVTPEYELVDDGIETIRYLEHGFPSELIRWHAHDDYELHFIVASQGKVFVGDYIGNYKPGQLILTGPRLPHNWICQDGDTSVPLRDMVIRFDHESFEYGAKIFPELAEVMPMLLRAKSGIEFFDLDYDFLKSVFEKVRDSSGLQRVINALPLLHKLSQSRNYRLLSTVQIDLKSSETLQRKINTVVDYVSKNYANDITLADVASLIGMSDSHFSRFFKKATGNRFTEFVNRMRISRACNLLTETDQQIANICFQVGFNNVANFNRRFHELKGVTPRDFRTQYYKRIEGQ</sequence>
<evidence type="ECO:0000313" key="6">
    <source>
        <dbReference type="Proteomes" id="UP000295729"/>
    </source>
</evidence>
<evidence type="ECO:0000256" key="3">
    <source>
        <dbReference type="ARBA" id="ARBA00023163"/>
    </source>
</evidence>
<dbReference type="Gene3D" id="2.60.120.10">
    <property type="entry name" value="Jelly Rolls"/>
    <property type="match status" value="1"/>
</dbReference>
<evidence type="ECO:0000259" key="4">
    <source>
        <dbReference type="PROSITE" id="PS01124"/>
    </source>
</evidence>
<reference evidence="5 6" key="1">
    <citation type="submission" date="2019-03" db="EMBL/GenBank/DDBJ databases">
        <title>Genomic Encyclopedia of Type Strains, Phase IV (KMG-IV): sequencing the most valuable type-strain genomes for metagenomic binning, comparative biology and taxonomic classification.</title>
        <authorList>
            <person name="Goeker M."/>
        </authorList>
    </citation>
    <scope>NUCLEOTIDE SEQUENCE [LARGE SCALE GENOMIC DNA]</scope>
    <source>
        <strain evidence="5 6">DSM 5604</strain>
    </source>
</reference>
<dbReference type="EMBL" id="SNZA01000004">
    <property type="protein sequence ID" value="TDR12700.1"/>
    <property type="molecule type" value="Genomic_DNA"/>
</dbReference>
<dbReference type="GO" id="GO:0003700">
    <property type="term" value="F:DNA-binding transcription factor activity"/>
    <property type="evidence" value="ECO:0007669"/>
    <property type="project" value="InterPro"/>
</dbReference>
<gene>
    <name evidence="5" type="ORF">C8D85_2740</name>
</gene>
<dbReference type="AlphaFoldDB" id="A0A4R6X5H8"/>
<comment type="caution">
    <text evidence="5">The sequence shown here is derived from an EMBL/GenBank/DDBJ whole genome shotgun (WGS) entry which is preliminary data.</text>
</comment>
<dbReference type="InterPro" id="IPR009057">
    <property type="entry name" value="Homeodomain-like_sf"/>
</dbReference>
<dbReference type="RefSeq" id="WP_342353331.1">
    <property type="nucleotide sequence ID" value="NZ_SNZA01000004.1"/>
</dbReference>
<dbReference type="Pfam" id="PF12833">
    <property type="entry name" value="HTH_18"/>
    <property type="match status" value="1"/>
</dbReference>
<dbReference type="InterPro" id="IPR018060">
    <property type="entry name" value="HTH_AraC"/>
</dbReference>
<proteinExistence type="predicted"/>
<organism evidence="5 6">
    <name type="scientific">Marinomonas communis</name>
    <dbReference type="NCBI Taxonomy" id="28254"/>
    <lineage>
        <taxon>Bacteria</taxon>
        <taxon>Pseudomonadati</taxon>
        <taxon>Pseudomonadota</taxon>
        <taxon>Gammaproteobacteria</taxon>
        <taxon>Oceanospirillales</taxon>
        <taxon>Oceanospirillaceae</taxon>
        <taxon>Marinomonas</taxon>
    </lineage>
</organism>
<keyword evidence="2" id="KW-0238">DNA-binding</keyword>
<dbReference type="PANTHER" id="PTHR43280:SF27">
    <property type="entry name" value="TRANSCRIPTIONAL REGULATOR MTLR"/>
    <property type="match status" value="1"/>
</dbReference>
<keyword evidence="3" id="KW-0804">Transcription</keyword>
<protein>
    <submittedName>
        <fullName evidence="5">AraC family transcriptional regulator</fullName>
    </submittedName>
</protein>
<dbReference type="InterPro" id="IPR014710">
    <property type="entry name" value="RmlC-like_jellyroll"/>
</dbReference>
<dbReference type="Pfam" id="PF02311">
    <property type="entry name" value="AraC_binding"/>
    <property type="match status" value="1"/>
</dbReference>
<dbReference type="PANTHER" id="PTHR43280">
    <property type="entry name" value="ARAC-FAMILY TRANSCRIPTIONAL REGULATOR"/>
    <property type="match status" value="1"/>
</dbReference>
<evidence type="ECO:0000256" key="2">
    <source>
        <dbReference type="ARBA" id="ARBA00023125"/>
    </source>
</evidence>
<keyword evidence="6" id="KW-1185">Reference proteome</keyword>
<dbReference type="GO" id="GO:0043565">
    <property type="term" value="F:sequence-specific DNA binding"/>
    <property type="evidence" value="ECO:0007669"/>
    <property type="project" value="InterPro"/>
</dbReference>
<dbReference type="InterPro" id="IPR011051">
    <property type="entry name" value="RmlC_Cupin_sf"/>
</dbReference>
<dbReference type="SUPFAM" id="SSF46689">
    <property type="entry name" value="Homeodomain-like"/>
    <property type="match status" value="2"/>
</dbReference>
<dbReference type="Gene3D" id="1.10.10.60">
    <property type="entry name" value="Homeodomain-like"/>
    <property type="match status" value="2"/>
</dbReference>
<accession>A0A4R6X5H8</accession>
<feature type="domain" description="HTH araC/xylS-type" evidence="4">
    <location>
        <begin position="216"/>
        <end position="314"/>
    </location>
</feature>
<dbReference type="PROSITE" id="PS01124">
    <property type="entry name" value="HTH_ARAC_FAMILY_2"/>
    <property type="match status" value="1"/>
</dbReference>
<dbReference type="InterPro" id="IPR003313">
    <property type="entry name" value="AraC-bd"/>
</dbReference>
<dbReference type="SMART" id="SM00342">
    <property type="entry name" value="HTH_ARAC"/>
    <property type="match status" value="1"/>
</dbReference>
<evidence type="ECO:0000313" key="5">
    <source>
        <dbReference type="EMBL" id="TDR12700.1"/>
    </source>
</evidence>
<name>A0A4R6X5H8_9GAMM</name>